<evidence type="ECO:0000313" key="4">
    <source>
        <dbReference type="Proteomes" id="UP001139095"/>
    </source>
</evidence>
<feature type="domain" description="Oxidoreductase molybdopterin-binding" evidence="2">
    <location>
        <begin position="65"/>
        <end position="143"/>
    </location>
</feature>
<sequence>MLVQWIQYTMFSAVLLFGLCLPASYANDTPEGSVILTMDKTLKDSASQAMAFDLAMLERLPQYEVTTHNPWTQGRHTYRGVSAVDLLAVANSQANLLKVTALNRYMTEIPIRDFIESQAILATHIDGHPMSVRNLGPIMVIYPFDERPELKSETFYGRSIWQISHITPMIVKE</sequence>
<keyword evidence="1" id="KW-0732">Signal</keyword>
<evidence type="ECO:0000313" key="3">
    <source>
        <dbReference type="EMBL" id="MCB5161716.1"/>
    </source>
</evidence>
<dbReference type="InterPro" id="IPR036374">
    <property type="entry name" value="OxRdtase_Mopterin-bd_sf"/>
</dbReference>
<dbReference type="InterPro" id="IPR000572">
    <property type="entry name" value="OxRdtase_Mopterin-bd_dom"/>
</dbReference>
<dbReference type="SUPFAM" id="SSF56524">
    <property type="entry name" value="Oxidoreductase molybdopterin-binding domain"/>
    <property type="match status" value="1"/>
</dbReference>
<organism evidence="3 4">
    <name type="scientific">Marinomonas algarum</name>
    <dbReference type="NCBI Taxonomy" id="2883105"/>
    <lineage>
        <taxon>Bacteria</taxon>
        <taxon>Pseudomonadati</taxon>
        <taxon>Pseudomonadota</taxon>
        <taxon>Gammaproteobacteria</taxon>
        <taxon>Oceanospirillales</taxon>
        <taxon>Oceanospirillaceae</taxon>
        <taxon>Marinomonas</taxon>
    </lineage>
</organism>
<comment type="caution">
    <text evidence="3">The sequence shown here is derived from an EMBL/GenBank/DDBJ whole genome shotgun (WGS) entry which is preliminary data.</text>
</comment>
<reference evidence="3" key="1">
    <citation type="submission" date="2021-10" db="EMBL/GenBank/DDBJ databases">
        <title>Marinomonas pontica sp. nov., isolated from the Black Sea.</title>
        <authorList>
            <person name="Zhao L.-H."/>
            <person name="Xue J.-H."/>
        </authorList>
    </citation>
    <scope>NUCLEOTIDE SEQUENCE</scope>
    <source>
        <strain evidence="3">E8</strain>
    </source>
</reference>
<evidence type="ECO:0000256" key="1">
    <source>
        <dbReference type="SAM" id="SignalP"/>
    </source>
</evidence>
<dbReference type="RefSeq" id="WP_226754090.1">
    <property type="nucleotide sequence ID" value="NZ_JAJATW010000009.1"/>
</dbReference>
<accession>A0A9X1IPF8</accession>
<evidence type="ECO:0000259" key="2">
    <source>
        <dbReference type="Pfam" id="PF00174"/>
    </source>
</evidence>
<dbReference type="EMBL" id="JAJATW010000009">
    <property type="protein sequence ID" value="MCB5161716.1"/>
    <property type="molecule type" value="Genomic_DNA"/>
</dbReference>
<dbReference type="AlphaFoldDB" id="A0A9X1IPF8"/>
<gene>
    <name evidence="3" type="ORF">LG368_07365</name>
</gene>
<protein>
    <submittedName>
        <fullName evidence="3">Molybdopterin-dependent oxidoreductase</fullName>
    </submittedName>
</protein>
<proteinExistence type="predicted"/>
<dbReference type="Gene3D" id="3.90.420.10">
    <property type="entry name" value="Oxidoreductase, molybdopterin-binding domain"/>
    <property type="match status" value="1"/>
</dbReference>
<dbReference type="Proteomes" id="UP001139095">
    <property type="component" value="Unassembled WGS sequence"/>
</dbReference>
<feature type="chain" id="PRO_5040989288" evidence="1">
    <location>
        <begin position="27"/>
        <end position="173"/>
    </location>
</feature>
<feature type="signal peptide" evidence="1">
    <location>
        <begin position="1"/>
        <end position="26"/>
    </location>
</feature>
<dbReference type="Pfam" id="PF00174">
    <property type="entry name" value="Oxidored_molyb"/>
    <property type="match status" value="1"/>
</dbReference>
<name>A0A9X1IPF8_9GAMM</name>
<keyword evidence="4" id="KW-1185">Reference proteome</keyword>